<dbReference type="EMBL" id="LXQA010000891">
    <property type="protein sequence ID" value="MCH80295.1"/>
    <property type="molecule type" value="Genomic_DNA"/>
</dbReference>
<comment type="caution">
    <text evidence="2">The sequence shown here is derived from an EMBL/GenBank/DDBJ whole genome shotgun (WGS) entry which is preliminary data.</text>
</comment>
<dbReference type="InterPro" id="IPR036047">
    <property type="entry name" value="F-box-like_dom_sf"/>
</dbReference>
<gene>
    <name evidence="2" type="ORF">A2U01_0001062</name>
</gene>
<dbReference type="SUPFAM" id="SSF81383">
    <property type="entry name" value="F-box domain"/>
    <property type="match status" value="1"/>
</dbReference>
<dbReference type="SUPFAM" id="SSF52047">
    <property type="entry name" value="RNI-like"/>
    <property type="match status" value="1"/>
</dbReference>
<dbReference type="InterPro" id="IPR053781">
    <property type="entry name" value="F-box_AtFBL13-like"/>
</dbReference>
<accession>A0A392LZA1</accession>
<protein>
    <submittedName>
        <fullName evidence="2">F-box/LRR-repeat protein</fullName>
    </submittedName>
</protein>
<dbReference type="PROSITE" id="PS50181">
    <property type="entry name" value="FBOX"/>
    <property type="match status" value="1"/>
</dbReference>
<dbReference type="InterPro" id="IPR055411">
    <property type="entry name" value="LRR_FXL15/At3g58940/PEG3-like"/>
</dbReference>
<dbReference type="Gene3D" id="3.80.10.10">
    <property type="entry name" value="Ribonuclease Inhibitor"/>
    <property type="match status" value="1"/>
</dbReference>
<name>A0A392LZA1_9FABA</name>
<dbReference type="PANTHER" id="PTHR31639">
    <property type="entry name" value="F-BOX PROTEIN-LIKE"/>
    <property type="match status" value="1"/>
</dbReference>
<evidence type="ECO:0000313" key="2">
    <source>
        <dbReference type="EMBL" id="MCH80295.1"/>
    </source>
</evidence>
<keyword evidence="3" id="KW-1185">Reference proteome</keyword>
<organism evidence="2 3">
    <name type="scientific">Trifolium medium</name>
    <dbReference type="NCBI Taxonomy" id="97028"/>
    <lineage>
        <taxon>Eukaryota</taxon>
        <taxon>Viridiplantae</taxon>
        <taxon>Streptophyta</taxon>
        <taxon>Embryophyta</taxon>
        <taxon>Tracheophyta</taxon>
        <taxon>Spermatophyta</taxon>
        <taxon>Magnoliopsida</taxon>
        <taxon>eudicotyledons</taxon>
        <taxon>Gunneridae</taxon>
        <taxon>Pentapetalae</taxon>
        <taxon>rosids</taxon>
        <taxon>fabids</taxon>
        <taxon>Fabales</taxon>
        <taxon>Fabaceae</taxon>
        <taxon>Papilionoideae</taxon>
        <taxon>50 kb inversion clade</taxon>
        <taxon>NPAAA clade</taxon>
        <taxon>Hologalegina</taxon>
        <taxon>IRL clade</taxon>
        <taxon>Trifolieae</taxon>
        <taxon>Trifolium</taxon>
    </lineage>
</organism>
<dbReference type="Pfam" id="PF00646">
    <property type="entry name" value="F-box"/>
    <property type="match status" value="1"/>
</dbReference>
<dbReference type="AlphaFoldDB" id="A0A392LZA1"/>
<dbReference type="PANTHER" id="PTHR31639:SF42">
    <property type="entry name" value="OS02G0160200 PROTEIN"/>
    <property type="match status" value="1"/>
</dbReference>
<feature type="domain" description="F-box" evidence="1">
    <location>
        <begin position="5"/>
        <end position="40"/>
    </location>
</feature>
<reference evidence="2 3" key="1">
    <citation type="journal article" date="2018" name="Front. Plant Sci.">
        <title>Red Clover (Trifolium pratense) and Zigzag Clover (T. medium) - A Picture of Genomic Similarities and Differences.</title>
        <authorList>
            <person name="Dluhosova J."/>
            <person name="Istvanek J."/>
            <person name="Nedelnik J."/>
            <person name="Repkova J."/>
        </authorList>
    </citation>
    <scope>NUCLEOTIDE SEQUENCE [LARGE SCALE GENOMIC DNA]</scope>
    <source>
        <strain evidence="3">cv. 10/8</strain>
        <tissue evidence="2">Leaf</tissue>
    </source>
</reference>
<proteinExistence type="predicted"/>
<dbReference type="InterPro" id="IPR032675">
    <property type="entry name" value="LRR_dom_sf"/>
</dbReference>
<dbReference type="Pfam" id="PF24758">
    <property type="entry name" value="LRR_At5g56370"/>
    <property type="match status" value="1"/>
</dbReference>
<dbReference type="CDD" id="cd22160">
    <property type="entry name" value="F-box_AtFBL13-like"/>
    <property type="match status" value="1"/>
</dbReference>
<evidence type="ECO:0000313" key="3">
    <source>
        <dbReference type="Proteomes" id="UP000265520"/>
    </source>
</evidence>
<evidence type="ECO:0000259" key="1">
    <source>
        <dbReference type="PROSITE" id="PS50181"/>
    </source>
</evidence>
<sequence length="260" mass="29639">MEQVEDQLSNLPKIILHNILSRLPEEDAVRTSVLSRAWQETWYTFPNLSFGDSHFIRKSIQPVEDIVGMFPQPMEDLPKKRKGFIDYVKSRLVRFLKQGLAIKKFKLSVSFELGYMSKDIDICLKFASESGIEVLELCNFCDMDDGGGGCECYVLPKSVIEVKSLTKLVLEGSIRVDQSFINHSSKLFSLRELHLWHVLLEDEQAIERLISCCPLIEIITLKFCGGMKSLSIHGLQKLKKVCVDGIKEVGDMELHTVRED</sequence>
<dbReference type="Proteomes" id="UP000265520">
    <property type="component" value="Unassembled WGS sequence"/>
</dbReference>
<dbReference type="InterPro" id="IPR001810">
    <property type="entry name" value="F-box_dom"/>
</dbReference>